<evidence type="ECO:0000313" key="2">
    <source>
        <dbReference type="EMBL" id="SDT92437.1"/>
    </source>
</evidence>
<dbReference type="InterPro" id="IPR014729">
    <property type="entry name" value="Rossmann-like_a/b/a_fold"/>
</dbReference>
<dbReference type="Gene3D" id="3.40.50.620">
    <property type="entry name" value="HUPs"/>
    <property type="match status" value="1"/>
</dbReference>
<dbReference type="CDD" id="cd00293">
    <property type="entry name" value="USP-like"/>
    <property type="match status" value="1"/>
</dbReference>
<evidence type="ECO:0000259" key="1">
    <source>
        <dbReference type="Pfam" id="PF00582"/>
    </source>
</evidence>
<dbReference type="Proteomes" id="UP000198976">
    <property type="component" value="Chromosome I"/>
</dbReference>
<accession>A0ABY0V707</accession>
<name>A0ABY0V707_9ACTO</name>
<dbReference type="RefSeq" id="WP_058236560.1">
    <property type="nucleotide sequence ID" value="NZ_LT629792.1"/>
</dbReference>
<dbReference type="Pfam" id="PF00582">
    <property type="entry name" value="Usp"/>
    <property type="match status" value="1"/>
</dbReference>
<protein>
    <submittedName>
        <fullName evidence="2">Nucleotide-binding universal stress protein, UspA family</fullName>
    </submittedName>
</protein>
<proteinExistence type="predicted"/>
<feature type="domain" description="UspA" evidence="1">
    <location>
        <begin position="3"/>
        <end position="122"/>
    </location>
</feature>
<keyword evidence="3" id="KW-1185">Reference proteome</keyword>
<gene>
    <name evidence="2" type="ORF">SAMN04489714_0940</name>
</gene>
<reference evidence="2 3" key="1">
    <citation type="submission" date="2016-10" db="EMBL/GenBank/DDBJ databases">
        <authorList>
            <person name="Varghese N."/>
            <person name="Submissions S."/>
        </authorList>
    </citation>
    <scope>NUCLEOTIDE SEQUENCE [LARGE SCALE GENOMIC DNA]</scope>
    <source>
        <strain evidence="2 3">DSM 9169</strain>
    </source>
</reference>
<dbReference type="SUPFAM" id="SSF52402">
    <property type="entry name" value="Adenine nucleotide alpha hydrolases-like"/>
    <property type="match status" value="1"/>
</dbReference>
<organism evidence="2 3">
    <name type="scientific">Schaalia radingae</name>
    <dbReference type="NCBI Taxonomy" id="131110"/>
    <lineage>
        <taxon>Bacteria</taxon>
        <taxon>Bacillati</taxon>
        <taxon>Actinomycetota</taxon>
        <taxon>Actinomycetes</taxon>
        <taxon>Actinomycetales</taxon>
        <taxon>Actinomycetaceae</taxon>
        <taxon>Schaalia</taxon>
    </lineage>
</organism>
<dbReference type="EMBL" id="LT629792">
    <property type="protein sequence ID" value="SDT92437.1"/>
    <property type="molecule type" value="Genomic_DNA"/>
</dbReference>
<sequence>MAIVLSYHGNRESEAALQEALRLADVRRTSVVVVLARRESEDDARTAEDAEELLWSHLRHADIPFEIRHTQHEQEVADAVLDAAEEISADLIVLGLRPGGSGRTTVGPNASRILLDAPCPVVTTTTHR</sequence>
<evidence type="ECO:0000313" key="3">
    <source>
        <dbReference type="Proteomes" id="UP000198976"/>
    </source>
</evidence>
<dbReference type="InterPro" id="IPR006016">
    <property type="entry name" value="UspA"/>
</dbReference>